<evidence type="ECO:0000313" key="3">
    <source>
        <dbReference type="Proteomes" id="UP000663829"/>
    </source>
</evidence>
<dbReference type="EMBL" id="CAJOBC010003259">
    <property type="protein sequence ID" value="CAF3774809.1"/>
    <property type="molecule type" value="Genomic_DNA"/>
</dbReference>
<dbReference type="Proteomes" id="UP000663829">
    <property type="component" value="Unassembled WGS sequence"/>
</dbReference>
<gene>
    <name evidence="1" type="ORF">GPM918_LOCUS13882</name>
    <name evidence="2" type="ORF">SRO942_LOCUS13882</name>
</gene>
<reference evidence="1" key="1">
    <citation type="submission" date="2021-02" db="EMBL/GenBank/DDBJ databases">
        <authorList>
            <person name="Nowell W R."/>
        </authorList>
    </citation>
    <scope>NUCLEOTIDE SEQUENCE</scope>
</reference>
<protein>
    <submittedName>
        <fullName evidence="1">Uncharacterized protein</fullName>
    </submittedName>
</protein>
<sequence length="116" mass="14114">MMKSLFTQNFKDFVVILVLGFLILFIHSIYCHGKLNDEQHIYLSENYLSKFHPNLPYHIAVQNSLNTSMDKNDNHYQEQLFSGRDDDHDQMKRANFWKKRANFWKKRANFWKRNNE</sequence>
<name>A0A814GZU6_9BILA</name>
<dbReference type="EMBL" id="CAJNOQ010003259">
    <property type="protein sequence ID" value="CAF1003409.1"/>
    <property type="molecule type" value="Genomic_DNA"/>
</dbReference>
<dbReference type="Proteomes" id="UP000681722">
    <property type="component" value="Unassembled WGS sequence"/>
</dbReference>
<keyword evidence="3" id="KW-1185">Reference proteome</keyword>
<comment type="caution">
    <text evidence="1">The sequence shown here is derived from an EMBL/GenBank/DDBJ whole genome shotgun (WGS) entry which is preliminary data.</text>
</comment>
<dbReference type="AlphaFoldDB" id="A0A814GZU6"/>
<accession>A0A814GZU6</accession>
<dbReference type="OrthoDB" id="9998848at2759"/>
<organism evidence="1 3">
    <name type="scientific">Didymodactylos carnosus</name>
    <dbReference type="NCBI Taxonomy" id="1234261"/>
    <lineage>
        <taxon>Eukaryota</taxon>
        <taxon>Metazoa</taxon>
        <taxon>Spiralia</taxon>
        <taxon>Gnathifera</taxon>
        <taxon>Rotifera</taxon>
        <taxon>Eurotatoria</taxon>
        <taxon>Bdelloidea</taxon>
        <taxon>Philodinida</taxon>
        <taxon>Philodinidae</taxon>
        <taxon>Didymodactylos</taxon>
    </lineage>
</organism>
<evidence type="ECO:0000313" key="2">
    <source>
        <dbReference type="EMBL" id="CAF3774809.1"/>
    </source>
</evidence>
<evidence type="ECO:0000313" key="1">
    <source>
        <dbReference type="EMBL" id="CAF1003409.1"/>
    </source>
</evidence>
<proteinExistence type="predicted"/>